<name>A0A1J8Q7X8_9AGAM</name>
<protein>
    <submittedName>
        <fullName evidence="1">Uncharacterized protein</fullName>
    </submittedName>
</protein>
<gene>
    <name evidence="1" type="ORF">AZE42_03081</name>
</gene>
<reference evidence="1 2" key="1">
    <citation type="submission" date="2016-03" db="EMBL/GenBank/DDBJ databases">
        <title>Comparative genomics of the ectomycorrhizal sister species Rhizopogon vinicolor and Rhizopogon vesiculosus (Basidiomycota: Boletales) reveals a divergence of the mating type B locus.</title>
        <authorList>
            <person name="Mujic A.B."/>
            <person name="Kuo A."/>
            <person name="Tritt A."/>
            <person name="Lipzen A."/>
            <person name="Chen C."/>
            <person name="Johnson J."/>
            <person name="Sharma A."/>
            <person name="Barry K."/>
            <person name="Grigoriev I.V."/>
            <person name="Spatafora J.W."/>
        </authorList>
    </citation>
    <scope>NUCLEOTIDE SEQUENCE [LARGE SCALE GENOMIC DNA]</scope>
    <source>
        <strain evidence="1 2">AM-OR11-056</strain>
    </source>
</reference>
<dbReference type="Proteomes" id="UP000183567">
    <property type="component" value="Unassembled WGS sequence"/>
</dbReference>
<dbReference type="EMBL" id="LVVM01005934">
    <property type="protein sequence ID" value="OJA09416.1"/>
    <property type="molecule type" value="Genomic_DNA"/>
</dbReference>
<proteinExistence type="predicted"/>
<dbReference type="AlphaFoldDB" id="A0A1J8Q7X8"/>
<comment type="caution">
    <text evidence="1">The sequence shown here is derived from an EMBL/GenBank/DDBJ whole genome shotgun (WGS) entry which is preliminary data.</text>
</comment>
<sequence>EVYTQAEGVSSWQSYPDKEGDCEYPHQTLRYASGSCSIVSWANQRRNAPEIILI</sequence>
<feature type="non-terminal residue" evidence="1">
    <location>
        <position position="54"/>
    </location>
</feature>
<evidence type="ECO:0000313" key="2">
    <source>
        <dbReference type="Proteomes" id="UP000183567"/>
    </source>
</evidence>
<evidence type="ECO:0000313" key="1">
    <source>
        <dbReference type="EMBL" id="OJA09416.1"/>
    </source>
</evidence>
<feature type="non-terminal residue" evidence="1">
    <location>
        <position position="1"/>
    </location>
</feature>
<organism evidence="1 2">
    <name type="scientific">Rhizopogon vesiculosus</name>
    <dbReference type="NCBI Taxonomy" id="180088"/>
    <lineage>
        <taxon>Eukaryota</taxon>
        <taxon>Fungi</taxon>
        <taxon>Dikarya</taxon>
        <taxon>Basidiomycota</taxon>
        <taxon>Agaricomycotina</taxon>
        <taxon>Agaricomycetes</taxon>
        <taxon>Agaricomycetidae</taxon>
        <taxon>Boletales</taxon>
        <taxon>Suillineae</taxon>
        <taxon>Rhizopogonaceae</taxon>
        <taxon>Rhizopogon</taxon>
    </lineage>
</organism>
<accession>A0A1J8Q7X8</accession>
<keyword evidence="2" id="KW-1185">Reference proteome</keyword>